<evidence type="ECO:0000256" key="2">
    <source>
        <dbReference type="SAM" id="SignalP"/>
    </source>
</evidence>
<feature type="compositionally biased region" description="Low complexity" evidence="1">
    <location>
        <begin position="126"/>
        <end position="143"/>
    </location>
</feature>
<dbReference type="AlphaFoldDB" id="A0AAX3LJP9"/>
<feature type="region of interest" description="Disordered" evidence="1">
    <location>
        <begin position="126"/>
        <end position="147"/>
    </location>
</feature>
<dbReference type="EMBL" id="CP116349">
    <property type="protein sequence ID" value="WCE16233.1"/>
    <property type="molecule type" value="Genomic_DNA"/>
</dbReference>
<keyword evidence="3" id="KW-0614">Plasmid</keyword>
<sequence>MKSYQKKSGREHKMKFRKKLLALVLGCGVSAAAWAAYPVTDATLIAVVKTGFNALAIQIGSFQTQMGTLLTQIGSSINQNGSKVATTVEAAAKADREFQTEKSRQERINKTKHDLEVSSSICSESASGGATSVSSGSSAAKGSLRPGGGGVANASINNAVNKPAVNPTADASRSAAVHAKYCDAIDYAAYGGSDACPAVNTSMPGADKRVDSLMTGAGKDGKKPDLTFSQEQTDVARMYIQNSTRRSISKDLTKAEASSAAGKVYLGVTTQMNASISAAADPQERMLAERQPLDETKDLLQEALQSPSAKSYFDETASDVARSTGKMSKAEFLQFEVGRRYANTAYQKDLQEMDGENLQREIIRVNALQNSLLLELRNEIQAGNVVAGQQLASQVRAEYGPLLDKQYQAIGARMGGE</sequence>
<accession>A0AAX3LJP9</accession>
<dbReference type="InterPro" id="IPR053782">
    <property type="entry name" value="TraW-like"/>
</dbReference>
<geneLocation type="plasmid" evidence="3 4">
    <name>unnamed2</name>
</geneLocation>
<dbReference type="NCBIfam" id="NF033888">
    <property type="entry name" value="conj_TraW"/>
    <property type="match status" value="1"/>
</dbReference>
<evidence type="ECO:0000313" key="4">
    <source>
        <dbReference type="Proteomes" id="UP001210538"/>
    </source>
</evidence>
<reference evidence="3 4" key="1">
    <citation type="submission" date="2023-01" db="EMBL/GenBank/DDBJ databases">
        <title>Genome sequence resource and annotation of Enterobacter ludwigii, an economically important pathogen of seedling wilt with strawberry.</title>
        <authorList>
            <person name="Xie Y."/>
        </authorList>
    </citation>
    <scope>NUCLEOTIDE SEQUENCE [LARGE SCALE GENOMIC DNA]</scope>
    <source>
        <strain evidence="3 4">CM-TZ4</strain>
        <plasmid evidence="3 4">unnamed2</plasmid>
    </source>
</reference>
<keyword evidence="2" id="KW-0732">Signal</keyword>
<proteinExistence type="predicted"/>
<evidence type="ECO:0000256" key="1">
    <source>
        <dbReference type="SAM" id="MobiDB-lite"/>
    </source>
</evidence>
<gene>
    <name evidence="3" type="primary">traW</name>
    <name evidence="3" type="ORF">PHA72_27295</name>
</gene>
<dbReference type="Proteomes" id="UP001210538">
    <property type="component" value="Plasmid unnamed2"/>
</dbReference>
<feature type="chain" id="PRO_5043601173" evidence="2">
    <location>
        <begin position="36"/>
        <end position="417"/>
    </location>
</feature>
<dbReference type="RefSeq" id="WP_271661553.1">
    <property type="nucleotide sequence ID" value="NZ_CP116349.1"/>
</dbReference>
<organism evidence="3 4">
    <name type="scientific">Enterobacter ludwigii</name>
    <dbReference type="NCBI Taxonomy" id="299767"/>
    <lineage>
        <taxon>Bacteria</taxon>
        <taxon>Pseudomonadati</taxon>
        <taxon>Pseudomonadota</taxon>
        <taxon>Gammaproteobacteria</taxon>
        <taxon>Enterobacterales</taxon>
        <taxon>Enterobacteriaceae</taxon>
        <taxon>Enterobacter</taxon>
        <taxon>Enterobacter cloacae complex</taxon>
    </lineage>
</organism>
<feature type="signal peptide" evidence="2">
    <location>
        <begin position="1"/>
        <end position="35"/>
    </location>
</feature>
<name>A0AAX3LJP9_9ENTR</name>
<protein>
    <submittedName>
        <fullName evidence="3">Conjugal transfer protein TraW</fullName>
    </submittedName>
</protein>
<keyword evidence="4" id="KW-1185">Reference proteome</keyword>
<evidence type="ECO:0000313" key="3">
    <source>
        <dbReference type="EMBL" id="WCE16233.1"/>
    </source>
</evidence>